<evidence type="ECO:0000256" key="2">
    <source>
        <dbReference type="ARBA" id="ARBA00022475"/>
    </source>
</evidence>
<comment type="caution">
    <text evidence="8">The sequence shown here is derived from an EMBL/GenBank/DDBJ whole genome shotgun (WGS) entry which is preliminary data.</text>
</comment>
<feature type="transmembrane region" description="Helical" evidence="6">
    <location>
        <begin position="150"/>
        <end position="169"/>
    </location>
</feature>
<evidence type="ECO:0000256" key="6">
    <source>
        <dbReference type="SAM" id="Phobius"/>
    </source>
</evidence>
<sequence length="371" mass="43597">MGKFMTNANVGKKKSKRIFYFDALRALAIISVIMIHVFYKTNALAAMGYGTIPTFRWFFADFNLISFRIGVVLFLMLSGALSLGRDWEIRSFLGKRLPRIVAPFLFWGFFMSLIVIAFSYYFNFHWIDSISVYSVLHFVFNAYLYKSPTFLPYWFFWMILGTYFIMPIFNKWLLHAELKEAEYFLVFWLITCIFDFTLFQPFPIKLIYFTSPIGLVVLGYYLRHTERKILNNPYFSIILIVIPIICMMAISYMNSTPHKFYTFDRYSIFGAIEVIGVFTLFKNFGKFNFKPNFLYNPNGIFRKFVASMAKCSYGIYLTHLCFLKIASKFLFSTVNYYILNIILLLVAIFVPLIMLTLLNKVPYVNEVIGVK</sequence>
<dbReference type="AlphaFoldDB" id="A0A8T3VCH8"/>
<protein>
    <recommendedName>
        <fullName evidence="7">Acyltransferase 3 domain-containing protein</fullName>
    </recommendedName>
</protein>
<feature type="transmembrane region" description="Helical" evidence="6">
    <location>
        <begin position="181"/>
        <end position="200"/>
    </location>
</feature>
<evidence type="ECO:0000313" key="8">
    <source>
        <dbReference type="EMBL" id="MBE6501035.1"/>
    </source>
</evidence>
<keyword evidence="5 6" id="KW-0472">Membrane</keyword>
<dbReference type="GO" id="GO:0005886">
    <property type="term" value="C:plasma membrane"/>
    <property type="evidence" value="ECO:0007669"/>
    <property type="project" value="UniProtKB-SubCell"/>
</dbReference>
<evidence type="ECO:0000256" key="5">
    <source>
        <dbReference type="ARBA" id="ARBA00023136"/>
    </source>
</evidence>
<keyword evidence="2" id="KW-1003">Cell membrane</keyword>
<dbReference type="GO" id="GO:0009246">
    <property type="term" value="P:enterobacterial common antigen biosynthetic process"/>
    <property type="evidence" value="ECO:0007669"/>
    <property type="project" value="TreeGrafter"/>
</dbReference>
<dbReference type="PANTHER" id="PTHR40074">
    <property type="entry name" value="O-ACETYLTRANSFERASE WECH"/>
    <property type="match status" value="1"/>
</dbReference>
<feature type="transmembrane region" description="Helical" evidence="6">
    <location>
        <begin position="104"/>
        <end position="122"/>
    </location>
</feature>
<feature type="transmembrane region" description="Helical" evidence="6">
    <location>
        <begin position="266"/>
        <end position="284"/>
    </location>
</feature>
<proteinExistence type="predicted"/>
<feature type="transmembrane region" description="Helical" evidence="6">
    <location>
        <begin position="206"/>
        <end position="222"/>
    </location>
</feature>
<organism evidence="8 9">
    <name type="scientific">Methanobrevibacter thaueri</name>
    <dbReference type="NCBI Taxonomy" id="190975"/>
    <lineage>
        <taxon>Archaea</taxon>
        <taxon>Methanobacteriati</taxon>
        <taxon>Methanobacteriota</taxon>
        <taxon>Methanomada group</taxon>
        <taxon>Methanobacteria</taxon>
        <taxon>Methanobacteriales</taxon>
        <taxon>Methanobacteriaceae</taxon>
        <taxon>Methanobrevibacter</taxon>
    </lineage>
</organism>
<feature type="domain" description="Acyltransferase 3" evidence="7">
    <location>
        <begin position="19"/>
        <end position="353"/>
    </location>
</feature>
<dbReference type="PANTHER" id="PTHR40074:SF2">
    <property type="entry name" value="O-ACETYLTRANSFERASE WECH"/>
    <property type="match status" value="1"/>
</dbReference>
<keyword evidence="3 6" id="KW-0812">Transmembrane</keyword>
<dbReference type="Proteomes" id="UP000783037">
    <property type="component" value="Unassembled WGS sequence"/>
</dbReference>
<dbReference type="InterPro" id="IPR002656">
    <property type="entry name" value="Acyl_transf_3_dom"/>
</dbReference>
<name>A0A8T3VCH8_9EURY</name>
<dbReference type="GO" id="GO:0016413">
    <property type="term" value="F:O-acetyltransferase activity"/>
    <property type="evidence" value="ECO:0007669"/>
    <property type="project" value="TreeGrafter"/>
</dbReference>
<feature type="transmembrane region" description="Helical" evidence="6">
    <location>
        <begin position="65"/>
        <end position="83"/>
    </location>
</feature>
<keyword evidence="4 6" id="KW-1133">Transmembrane helix</keyword>
<gene>
    <name evidence="8" type="ORF">E7Z79_01185</name>
</gene>
<dbReference type="EMBL" id="SUTK01000003">
    <property type="protein sequence ID" value="MBE6501035.1"/>
    <property type="molecule type" value="Genomic_DNA"/>
</dbReference>
<evidence type="ECO:0000259" key="7">
    <source>
        <dbReference type="Pfam" id="PF01757"/>
    </source>
</evidence>
<evidence type="ECO:0000313" key="9">
    <source>
        <dbReference type="Proteomes" id="UP000783037"/>
    </source>
</evidence>
<feature type="transmembrane region" description="Helical" evidence="6">
    <location>
        <begin position="337"/>
        <end position="358"/>
    </location>
</feature>
<comment type="subcellular location">
    <subcellularLocation>
        <location evidence="1">Cell membrane</location>
        <topology evidence="1">Multi-pass membrane protein</topology>
    </subcellularLocation>
</comment>
<feature type="transmembrane region" description="Helical" evidence="6">
    <location>
        <begin position="234"/>
        <end position="254"/>
    </location>
</feature>
<evidence type="ECO:0000256" key="4">
    <source>
        <dbReference type="ARBA" id="ARBA00022989"/>
    </source>
</evidence>
<accession>A0A8T3VCH8</accession>
<evidence type="ECO:0000256" key="3">
    <source>
        <dbReference type="ARBA" id="ARBA00022692"/>
    </source>
</evidence>
<feature type="transmembrane region" description="Helical" evidence="6">
    <location>
        <begin position="20"/>
        <end position="39"/>
    </location>
</feature>
<dbReference type="Pfam" id="PF01757">
    <property type="entry name" value="Acyl_transf_3"/>
    <property type="match status" value="1"/>
</dbReference>
<reference evidence="8" key="1">
    <citation type="submission" date="2019-04" db="EMBL/GenBank/DDBJ databases">
        <title>Evolution of Biomass-Degrading Anaerobic Consortia Revealed by Metagenomics.</title>
        <authorList>
            <person name="Peng X."/>
        </authorList>
    </citation>
    <scope>NUCLEOTIDE SEQUENCE</scope>
    <source>
        <strain evidence="8">SIG18</strain>
    </source>
</reference>
<evidence type="ECO:0000256" key="1">
    <source>
        <dbReference type="ARBA" id="ARBA00004651"/>
    </source>
</evidence>